<gene>
    <name evidence="2" type="ORF">FGU65_15175</name>
</gene>
<dbReference type="EMBL" id="VCYH01000018">
    <property type="protein sequence ID" value="MDN7026202.1"/>
    <property type="molecule type" value="Genomic_DNA"/>
</dbReference>
<evidence type="ECO:0000313" key="2">
    <source>
        <dbReference type="EMBL" id="MDN7026202.1"/>
    </source>
</evidence>
<dbReference type="Pfam" id="PF03711">
    <property type="entry name" value="OKR_DC_1_C"/>
    <property type="match status" value="1"/>
</dbReference>
<accession>A0ABT8ME35</accession>
<dbReference type="SUPFAM" id="SSF55904">
    <property type="entry name" value="Ornithine decarboxylase C-terminal domain"/>
    <property type="match status" value="1"/>
</dbReference>
<dbReference type="Gene3D" id="3.90.100.10">
    <property type="entry name" value="Orn/Lys/Arg decarboxylase, C-terminal domain"/>
    <property type="match status" value="1"/>
</dbReference>
<sequence>MTPAEAYRHLVRGTVAEVPVRAIEGRAVAKMVVPYPPGIPVIMPGERCTAAARRIADYLAFSEDFDNRYPGFENEMHGVVVREEDGRRRYSVFCIEEEDVSR</sequence>
<dbReference type="InterPro" id="IPR011193">
    <property type="entry name" value="Orn/lys/arg_de-COase"/>
</dbReference>
<dbReference type="InterPro" id="IPR008286">
    <property type="entry name" value="Prn/Lys/Arg_de-COase_C"/>
</dbReference>
<dbReference type="Proteomes" id="UP001168338">
    <property type="component" value="Unassembled WGS sequence"/>
</dbReference>
<comment type="caution">
    <text evidence="2">The sequence shown here is derived from an EMBL/GenBank/DDBJ whole genome shotgun (WGS) entry which is preliminary data.</text>
</comment>
<name>A0ABT8ME35_9EURY</name>
<reference evidence="2" key="1">
    <citation type="submission" date="2019-05" db="EMBL/GenBank/DDBJ databases">
        <title>Methanoculleus sp. FWC-SCC1, a methanogenic archaeon isolated from deep marine cold seep.</title>
        <authorList>
            <person name="Chen Y.-W."/>
            <person name="Chen S.-C."/>
            <person name="Teng N.-H."/>
            <person name="Lai M.-C."/>
        </authorList>
    </citation>
    <scope>NUCLEOTIDE SEQUENCE</scope>
    <source>
        <strain evidence="2">FWC-SCC1</strain>
    </source>
</reference>
<evidence type="ECO:0000259" key="1">
    <source>
        <dbReference type="Pfam" id="PF03711"/>
    </source>
</evidence>
<dbReference type="PANTHER" id="PTHR45229:SF3">
    <property type="entry name" value="BIODEGRADATIVE ARGININE DECARBOXYLASE"/>
    <property type="match status" value="1"/>
</dbReference>
<keyword evidence="3" id="KW-1185">Reference proteome</keyword>
<evidence type="ECO:0000313" key="3">
    <source>
        <dbReference type="Proteomes" id="UP001168338"/>
    </source>
</evidence>
<dbReference type="InterPro" id="IPR036633">
    <property type="entry name" value="Prn/Lys/Arg_de-COase_C_sf"/>
</dbReference>
<protein>
    <submittedName>
        <fullName evidence="2">Lysine decarboxylase</fullName>
    </submittedName>
</protein>
<feature type="non-terminal residue" evidence="2">
    <location>
        <position position="1"/>
    </location>
</feature>
<dbReference type="PANTHER" id="PTHR45229">
    <property type="entry name" value="CONSTITUTIVE ORNITHINE DECARBOXYLASE"/>
    <property type="match status" value="1"/>
</dbReference>
<feature type="domain" description="Orn/Lys/Arg decarboxylase C-terminal" evidence="1">
    <location>
        <begin position="1"/>
        <end position="83"/>
    </location>
</feature>
<proteinExistence type="predicted"/>
<organism evidence="2 3">
    <name type="scientific">Methanoculleus frigidifontis</name>
    <dbReference type="NCBI Taxonomy" id="2584085"/>
    <lineage>
        <taxon>Archaea</taxon>
        <taxon>Methanobacteriati</taxon>
        <taxon>Methanobacteriota</taxon>
        <taxon>Stenosarchaea group</taxon>
        <taxon>Methanomicrobia</taxon>
        <taxon>Methanomicrobiales</taxon>
        <taxon>Methanomicrobiaceae</taxon>
        <taxon>Methanoculleus</taxon>
    </lineage>
</organism>